<dbReference type="CDD" id="cd08637">
    <property type="entry name" value="DNA_pol_A_pol_I_C"/>
    <property type="match status" value="1"/>
</dbReference>
<dbReference type="PANTHER" id="PTHR10133:SF27">
    <property type="entry name" value="DNA POLYMERASE NU"/>
    <property type="match status" value="1"/>
</dbReference>
<feature type="domain" description="DNA-directed DNA polymerase family A palm" evidence="21">
    <location>
        <begin position="763"/>
        <end position="969"/>
    </location>
</feature>
<keyword evidence="23" id="KW-1185">Reference proteome</keyword>
<evidence type="ECO:0000256" key="5">
    <source>
        <dbReference type="ARBA" id="ARBA00022679"/>
    </source>
</evidence>
<keyword evidence="12 17" id="KW-0239">DNA-directed DNA polymerase</keyword>
<dbReference type="Proteomes" id="UP000623250">
    <property type="component" value="Unassembled WGS sequence"/>
</dbReference>
<dbReference type="InterPro" id="IPR018320">
    <property type="entry name" value="DNA_polymerase_1"/>
</dbReference>
<keyword evidence="13 17" id="KW-0238">DNA-binding</keyword>
<dbReference type="Gene3D" id="1.10.150.20">
    <property type="entry name" value="5' to 3' exonuclease, C-terminal subdomain"/>
    <property type="match status" value="2"/>
</dbReference>
<evidence type="ECO:0000313" key="22">
    <source>
        <dbReference type="EMBL" id="MBJ7543224.1"/>
    </source>
</evidence>
<evidence type="ECO:0000256" key="3">
    <source>
        <dbReference type="ARBA" id="ARBA00012417"/>
    </source>
</evidence>
<dbReference type="InterPro" id="IPR036397">
    <property type="entry name" value="RNaseH_sf"/>
</dbReference>
<dbReference type="Gene3D" id="3.30.70.370">
    <property type="match status" value="1"/>
</dbReference>
<keyword evidence="11 17" id="KW-0269">Exonuclease</keyword>
<feature type="domain" description="3'-5' exonuclease" evidence="19">
    <location>
        <begin position="390"/>
        <end position="588"/>
    </location>
</feature>
<dbReference type="SMART" id="SM00475">
    <property type="entry name" value="53EXOc"/>
    <property type="match status" value="1"/>
</dbReference>
<dbReference type="Pfam" id="PF01612">
    <property type="entry name" value="DNA_pol_A_exo1"/>
    <property type="match status" value="1"/>
</dbReference>
<evidence type="ECO:0000256" key="14">
    <source>
        <dbReference type="ARBA" id="ARBA00023204"/>
    </source>
</evidence>
<dbReference type="NCBIfam" id="NF004397">
    <property type="entry name" value="PRK05755.1"/>
    <property type="match status" value="1"/>
</dbReference>
<evidence type="ECO:0000256" key="15">
    <source>
        <dbReference type="ARBA" id="ARBA00049244"/>
    </source>
</evidence>
<dbReference type="InterPro" id="IPR029060">
    <property type="entry name" value="PIN-like_dom_sf"/>
</dbReference>
<dbReference type="CDD" id="cd09859">
    <property type="entry name" value="PIN_53EXO"/>
    <property type="match status" value="1"/>
</dbReference>
<dbReference type="FunFam" id="1.10.150.20:FF:000003">
    <property type="entry name" value="DNA polymerase I"/>
    <property type="match status" value="1"/>
</dbReference>
<evidence type="ECO:0000256" key="10">
    <source>
        <dbReference type="ARBA" id="ARBA00022801"/>
    </source>
</evidence>
<keyword evidence="8" id="KW-0540">Nuclease</keyword>
<evidence type="ECO:0000256" key="8">
    <source>
        <dbReference type="ARBA" id="ARBA00022722"/>
    </source>
</evidence>
<feature type="domain" description="5'-3' exonuclease" evidence="20">
    <location>
        <begin position="50"/>
        <end position="310"/>
    </location>
</feature>
<dbReference type="EMBL" id="JAEMUK010000012">
    <property type="protein sequence ID" value="MBJ7543224.1"/>
    <property type="molecule type" value="Genomic_DNA"/>
</dbReference>
<dbReference type="Gene3D" id="3.40.50.1010">
    <property type="entry name" value="5'-nuclease"/>
    <property type="match status" value="1"/>
</dbReference>
<dbReference type="Gene3D" id="1.20.1060.10">
    <property type="entry name" value="Taq DNA Polymerase, Chain T, domain 4"/>
    <property type="match status" value="1"/>
</dbReference>
<dbReference type="FunFam" id="1.10.150.20:FF:000002">
    <property type="entry name" value="DNA polymerase I"/>
    <property type="match status" value="1"/>
</dbReference>
<dbReference type="InterPro" id="IPR008918">
    <property type="entry name" value="HhH2"/>
</dbReference>
<dbReference type="EC" id="2.7.7.7" evidence="3 16"/>
<keyword evidence="9 17" id="KW-0227">DNA damage</keyword>
<feature type="region of interest" description="Disordered" evidence="18">
    <location>
        <begin position="341"/>
        <end position="370"/>
    </location>
</feature>
<evidence type="ECO:0000256" key="12">
    <source>
        <dbReference type="ARBA" id="ARBA00022932"/>
    </source>
</evidence>
<dbReference type="GO" id="GO:0006261">
    <property type="term" value="P:DNA-templated DNA replication"/>
    <property type="evidence" value="ECO:0007669"/>
    <property type="project" value="UniProtKB-UniRule"/>
</dbReference>
<comment type="catalytic activity">
    <reaction evidence="15 17">
        <text>DNA(n) + a 2'-deoxyribonucleoside 5'-triphosphate = DNA(n+1) + diphosphate</text>
        <dbReference type="Rhea" id="RHEA:22508"/>
        <dbReference type="Rhea" id="RHEA-COMP:17339"/>
        <dbReference type="Rhea" id="RHEA-COMP:17340"/>
        <dbReference type="ChEBI" id="CHEBI:33019"/>
        <dbReference type="ChEBI" id="CHEBI:61560"/>
        <dbReference type="ChEBI" id="CHEBI:173112"/>
        <dbReference type="EC" id="2.7.7.7"/>
    </reaction>
</comment>
<keyword evidence="7 17" id="KW-0235">DNA replication</keyword>
<protein>
    <recommendedName>
        <fullName evidence="4 16">DNA polymerase I</fullName>
        <ecNumber evidence="3 16">2.7.7.7</ecNumber>
    </recommendedName>
</protein>
<proteinExistence type="inferred from homology"/>
<evidence type="ECO:0000259" key="20">
    <source>
        <dbReference type="SMART" id="SM00475"/>
    </source>
</evidence>
<dbReference type="GO" id="GO:0003887">
    <property type="term" value="F:DNA-directed DNA polymerase activity"/>
    <property type="evidence" value="ECO:0007669"/>
    <property type="project" value="UniProtKB-UniRule"/>
</dbReference>
<dbReference type="GO" id="GO:0006302">
    <property type="term" value="P:double-strand break repair"/>
    <property type="evidence" value="ECO:0007669"/>
    <property type="project" value="TreeGrafter"/>
</dbReference>
<dbReference type="InterPro" id="IPR012337">
    <property type="entry name" value="RNaseH-like_sf"/>
</dbReference>
<dbReference type="CDD" id="cd06139">
    <property type="entry name" value="DNA_polA_I_Ecoli_like_exo"/>
    <property type="match status" value="1"/>
</dbReference>
<evidence type="ECO:0000259" key="19">
    <source>
        <dbReference type="SMART" id="SM00474"/>
    </source>
</evidence>
<evidence type="ECO:0000256" key="17">
    <source>
        <dbReference type="RuleBase" id="RU004460"/>
    </source>
</evidence>
<comment type="function">
    <text evidence="17">In addition to polymerase activity, this DNA polymerase exhibits 3'-5' and 5'-3' exonuclease activity.</text>
</comment>
<dbReference type="InterPro" id="IPR002421">
    <property type="entry name" value="5-3_exonuclease"/>
</dbReference>
<evidence type="ECO:0000256" key="1">
    <source>
        <dbReference type="ARBA" id="ARBA00007705"/>
    </source>
</evidence>
<dbReference type="SMART" id="SM00482">
    <property type="entry name" value="POLAc"/>
    <property type="match status" value="1"/>
</dbReference>
<dbReference type="InterPro" id="IPR020046">
    <property type="entry name" value="5-3_exonucl_a-hlix_arch_N"/>
</dbReference>
<keyword evidence="14 17" id="KW-0234">DNA repair</keyword>
<sequence length="1009" mass="110351">MRRPHAPVDARRLGLAQRPEPAYIPRMTAAPSLAELPVSAPAEAAVPPGSRVYLIDGSGYIFRAFHALPPLTRPSDGLPVGAVHGFCNMLWKLLRETKGANAPTHLAVIFDHSRANFRTEISATYKAQRPEPPAELVPQFALIRDAVRAFNVACIEQEGFEADDIIAAYTCQAADAGADVVIVSSDKDLMQLVRPGVTMLDTMKNKVIGEAEVIEKFGVPPSKVVDVQSLAGDSVDNVPGVPGIGIKTAAELIREYGDLENLLANAPLIKQKMRRERLIEFADQARLSRRLVELSCDMPVEKPLDLTAVEEPDPHALLEFLRTMEFNSLTKRISEAFGVEPSTGEMTRPSPVDGVEAGAPEKSPGGDTPADEVRRVEAWLKAIPFDRSLYVQVTDLQALEDWIAAATEQGFVAFDTETTALDAMSAKLCGVALALEPGRACYIPLAHRAGDGLDFTGAGEIAQLPMESALPRLKALLEDDSVLKIGQNIKYDALIMRRHGDIRVAPYDDTMLMAYACDQGRGGLAGFGMDELSKRHLGHTPIAFTDVAGKGKAQSTFDCIAVDKATEYAAEDADVTLRLWHLFRARIAAEGMAAVYATLERPMPAVLGEMEFNGIKVDRAVLSRLSADFAQSLARLEDEIYGLAGQRFNIGSPQQIADLLFGKFGLPGAKKTSTGKWSTGAKVLEDLVSSEDLTEDQRRLPGKLLEWRQLAKLKSTYTDSLPQHIDADTGRIHTCYSLASTSTGRLSSTEPNLQNIPIRTREGRMIRSAFIAAPGKKLISADYSQIELRVLAHMADIPALKHAFAEGLDIHAMTASEMFGVPVKDMPGEVRRRAKAINFGIIYGISAFGLSQQLGIPRQEAGDYIAKYFERFPGIRAYMDAMRSKVHEDGHVETLFGRKIHFPEIKTPKWNMRQFFERAAINAPIQGTAADIIRRAMVRVPAALEQAGVRARMLLQVHDELVFEAEDAEVEATIKAVTRIMERAAEPAVAFSVPLKVDARAAQNWDEAH</sequence>
<keyword evidence="6 17" id="KW-0548">Nucleotidyltransferase</keyword>
<comment type="subunit">
    <text evidence="2">Single-chain monomer with multiple functions.</text>
</comment>
<dbReference type="InterPro" id="IPR043502">
    <property type="entry name" value="DNA/RNA_pol_sf"/>
</dbReference>
<dbReference type="InterPro" id="IPR001098">
    <property type="entry name" value="DNA-dir_DNA_pol_A_palm_dom"/>
</dbReference>
<dbReference type="Pfam" id="PF01367">
    <property type="entry name" value="5_3_exonuc"/>
    <property type="match status" value="1"/>
</dbReference>
<dbReference type="PRINTS" id="PR00868">
    <property type="entry name" value="DNAPOLI"/>
</dbReference>
<dbReference type="GO" id="GO:0008409">
    <property type="term" value="F:5'-3' exonuclease activity"/>
    <property type="evidence" value="ECO:0007669"/>
    <property type="project" value="UniProtKB-UniRule"/>
</dbReference>
<evidence type="ECO:0000256" key="4">
    <source>
        <dbReference type="ARBA" id="ARBA00020311"/>
    </source>
</evidence>
<evidence type="ECO:0000256" key="7">
    <source>
        <dbReference type="ARBA" id="ARBA00022705"/>
    </source>
</evidence>
<dbReference type="InterPro" id="IPR002298">
    <property type="entry name" value="DNA_polymerase_A"/>
</dbReference>
<dbReference type="SUPFAM" id="SSF47807">
    <property type="entry name" value="5' to 3' exonuclease, C-terminal subdomain"/>
    <property type="match status" value="1"/>
</dbReference>
<dbReference type="PANTHER" id="PTHR10133">
    <property type="entry name" value="DNA POLYMERASE I"/>
    <property type="match status" value="1"/>
</dbReference>
<dbReference type="InterPro" id="IPR019760">
    <property type="entry name" value="DNA-dir_DNA_pol_A_CS"/>
</dbReference>
<dbReference type="CDD" id="cd09898">
    <property type="entry name" value="H3TH_53EXO"/>
    <property type="match status" value="1"/>
</dbReference>
<evidence type="ECO:0000256" key="13">
    <source>
        <dbReference type="ARBA" id="ARBA00023125"/>
    </source>
</evidence>
<dbReference type="Gene3D" id="3.30.420.10">
    <property type="entry name" value="Ribonuclease H-like superfamily/Ribonuclease H"/>
    <property type="match status" value="1"/>
</dbReference>
<evidence type="ECO:0000256" key="6">
    <source>
        <dbReference type="ARBA" id="ARBA00022695"/>
    </source>
</evidence>
<dbReference type="SMART" id="SM00279">
    <property type="entry name" value="HhH2"/>
    <property type="match status" value="1"/>
</dbReference>
<dbReference type="InterPro" id="IPR002562">
    <property type="entry name" value="3'-5'_exonuclease_dom"/>
</dbReference>
<comment type="similarity">
    <text evidence="1 17">Belongs to the DNA polymerase type-A family.</text>
</comment>
<dbReference type="GO" id="GO:0008408">
    <property type="term" value="F:3'-5' exonuclease activity"/>
    <property type="evidence" value="ECO:0007669"/>
    <property type="project" value="UniProtKB-UniRule"/>
</dbReference>
<name>A0A8I1GEC3_9HYPH</name>
<dbReference type="GO" id="GO:0003677">
    <property type="term" value="F:DNA binding"/>
    <property type="evidence" value="ECO:0007669"/>
    <property type="project" value="UniProtKB-UniRule"/>
</dbReference>
<dbReference type="Pfam" id="PF00476">
    <property type="entry name" value="DNA_pol_A"/>
    <property type="match status" value="1"/>
</dbReference>
<reference evidence="22 23" key="1">
    <citation type="submission" date="2020-12" db="EMBL/GenBank/DDBJ databases">
        <title>Revised draft genomes of Rhodomicrobium vannielii ATCC 17100 and Rhodomicrobium udaipurense JA643.</title>
        <authorList>
            <person name="Conners E.M."/>
            <person name="Davenport E.J."/>
            <person name="Bose A."/>
        </authorList>
    </citation>
    <scope>NUCLEOTIDE SEQUENCE [LARGE SCALE GENOMIC DNA]</scope>
    <source>
        <strain evidence="22 23">JA643</strain>
    </source>
</reference>
<dbReference type="SUPFAM" id="SSF88723">
    <property type="entry name" value="PIN domain-like"/>
    <property type="match status" value="1"/>
</dbReference>
<dbReference type="InterPro" id="IPR020045">
    <property type="entry name" value="DNA_polI_H3TH"/>
</dbReference>
<keyword evidence="10 17" id="KW-0378">Hydrolase</keyword>
<dbReference type="PROSITE" id="PS00447">
    <property type="entry name" value="DNA_POLYMERASE_A"/>
    <property type="match status" value="1"/>
</dbReference>
<gene>
    <name evidence="17 22" type="primary">polA</name>
    <name evidence="22" type="ORF">JDN41_06610</name>
</gene>
<organism evidence="22 23">
    <name type="scientific">Rhodomicrobium udaipurense</name>
    <dbReference type="NCBI Taxonomy" id="1202716"/>
    <lineage>
        <taxon>Bacteria</taxon>
        <taxon>Pseudomonadati</taxon>
        <taxon>Pseudomonadota</taxon>
        <taxon>Alphaproteobacteria</taxon>
        <taxon>Hyphomicrobiales</taxon>
        <taxon>Hyphomicrobiaceae</taxon>
        <taxon>Rhodomicrobium</taxon>
    </lineage>
</organism>
<evidence type="ECO:0000256" key="9">
    <source>
        <dbReference type="ARBA" id="ARBA00022763"/>
    </source>
</evidence>
<evidence type="ECO:0000256" key="18">
    <source>
        <dbReference type="SAM" id="MobiDB-lite"/>
    </source>
</evidence>
<dbReference type="Pfam" id="PF02739">
    <property type="entry name" value="5_3_exonuc_N"/>
    <property type="match status" value="1"/>
</dbReference>
<evidence type="ECO:0000256" key="2">
    <source>
        <dbReference type="ARBA" id="ARBA00011541"/>
    </source>
</evidence>
<dbReference type="SMART" id="SM00474">
    <property type="entry name" value="35EXOc"/>
    <property type="match status" value="1"/>
</dbReference>
<evidence type="ECO:0000256" key="16">
    <source>
        <dbReference type="NCBIfam" id="TIGR00593"/>
    </source>
</evidence>
<dbReference type="SUPFAM" id="SSF56672">
    <property type="entry name" value="DNA/RNA polymerases"/>
    <property type="match status" value="1"/>
</dbReference>
<evidence type="ECO:0000256" key="11">
    <source>
        <dbReference type="ARBA" id="ARBA00022839"/>
    </source>
</evidence>
<dbReference type="FunFam" id="1.20.1060.10:FF:000001">
    <property type="entry name" value="DNA polymerase I"/>
    <property type="match status" value="1"/>
</dbReference>
<comment type="caution">
    <text evidence="22">The sequence shown here is derived from an EMBL/GenBank/DDBJ whole genome shotgun (WGS) entry which is preliminary data.</text>
</comment>
<dbReference type="AlphaFoldDB" id="A0A8I1GEC3"/>
<dbReference type="NCBIfam" id="TIGR00593">
    <property type="entry name" value="pola"/>
    <property type="match status" value="1"/>
</dbReference>
<keyword evidence="5 17" id="KW-0808">Transferase</keyword>
<dbReference type="InterPro" id="IPR036279">
    <property type="entry name" value="5-3_exonuclease_C_sf"/>
</dbReference>
<evidence type="ECO:0000313" key="23">
    <source>
        <dbReference type="Proteomes" id="UP000623250"/>
    </source>
</evidence>
<accession>A0A8I1GEC3</accession>
<evidence type="ECO:0000259" key="21">
    <source>
        <dbReference type="SMART" id="SM00482"/>
    </source>
</evidence>
<dbReference type="SUPFAM" id="SSF53098">
    <property type="entry name" value="Ribonuclease H-like"/>
    <property type="match status" value="1"/>
</dbReference>